<organism evidence="1 2">
    <name type="scientific">Tumebacillus algifaecis</name>
    <dbReference type="NCBI Taxonomy" id="1214604"/>
    <lineage>
        <taxon>Bacteria</taxon>
        <taxon>Bacillati</taxon>
        <taxon>Bacillota</taxon>
        <taxon>Bacilli</taxon>
        <taxon>Bacillales</taxon>
        <taxon>Alicyclobacillaceae</taxon>
        <taxon>Tumebacillus</taxon>
    </lineage>
</organism>
<dbReference type="Proteomes" id="UP000214688">
    <property type="component" value="Chromosome"/>
</dbReference>
<sequence>MRENPDFGPKNVYVAFLDILGFSEALMANKIEDIEKLYRTIEQVFIVDNSKAMNRNKEGILDAFGKIGLDHLLNEFEDSSIDAHSVSDSLFLWTSDDSALSFQQLTHYVNRLLTQFLIYGFPARAAITYGEVAVRTVKTGFHPQRNVFGRGIAKAHTLEGLQVWSGAIVDDVALSHVLLRKSFGETMVNSLYREKFLVEYEVPMKKGEVKSYTALNWTVNFNKNEFGKMGRGIVEKFTDHNKKIDDWSVRVKIDNTVKFFNDMKTRQR</sequence>
<evidence type="ECO:0000313" key="2">
    <source>
        <dbReference type="Proteomes" id="UP000214688"/>
    </source>
</evidence>
<dbReference type="AlphaFoldDB" id="A0A223CXU8"/>
<dbReference type="RefSeq" id="WP_094235468.1">
    <property type="nucleotide sequence ID" value="NZ_CP022657.1"/>
</dbReference>
<dbReference type="SUPFAM" id="SSF55073">
    <property type="entry name" value="Nucleotide cyclase"/>
    <property type="match status" value="1"/>
</dbReference>
<evidence type="ECO:0008006" key="3">
    <source>
        <dbReference type="Google" id="ProtNLM"/>
    </source>
</evidence>
<name>A0A223CXU8_9BACL</name>
<dbReference type="OrthoDB" id="254488at2"/>
<protein>
    <recommendedName>
        <fullName evidence="3">Guanylate cyclase domain-containing protein</fullName>
    </recommendedName>
</protein>
<dbReference type="EMBL" id="CP022657">
    <property type="protein sequence ID" value="ASS74209.1"/>
    <property type="molecule type" value="Genomic_DNA"/>
</dbReference>
<accession>A0A223CXU8</accession>
<proteinExistence type="predicted"/>
<gene>
    <name evidence="1" type="ORF">CIG75_03875</name>
</gene>
<keyword evidence="2" id="KW-1185">Reference proteome</keyword>
<evidence type="ECO:0000313" key="1">
    <source>
        <dbReference type="EMBL" id="ASS74209.1"/>
    </source>
</evidence>
<dbReference type="InterPro" id="IPR029787">
    <property type="entry name" value="Nucleotide_cyclase"/>
</dbReference>
<reference evidence="1 2" key="1">
    <citation type="journal article" date="2015" name="Int. J. Syst. Evol. Microbiol.">
        <title>Tumebacillus algifaecis sp. nov., isolated from decomposing algal scum.</title>
        <authorList>
            <person name="Wu Y.F."/>
            <person name="Zhang B."/>
            <person name="Xing P."/>
            <person name="Wu Q.L."/>
            <person name="Liu S.J."/>
        </authorList>
    </citation>
    <scope>NUCLEOTIDE SEQUENCE [LARGE SCALE GENOMIC DNA]</scope>
    <source>
        <strain evidence="1 2">THMBR28</strain>
    </source>
</reference>
<dbReference type="KEGG" id="tab:CIG75_03875"/>